<accession>G0RZJ2</accession>
<dbReference type="RefSeq" id="XP_006690862.1">
    <property type="nucleotide sequence ID" value="XM_006690799.1"/>
</dbReference>
<feature type="compositionally biased region" description="Basic and acidic residues" evidence="3">
    <location>
        <begin position="450"/>
        <end position="460"/>
    </location>
</feature>
<dbReference type="STRING" id="759272.G0RZJ2"/>
<feature type="domain" description="NodB homology" evidence="6">
    <location>
        <begin position="756"/>
        <end position="942"/>
    </location>
</feature>
<evidence type="ECO:0000256" key="5">
    <source>
        <dbReference type="SAM" id="SignalP"/>
    </source>
</evidence>
<dbReference type="GO" id="GO:0000324">
    <property type="term" value="C:fungal-type vacuole"/>
    <property type="evidence" value="ECO:0007669"/>
    <property type="project" value="TreeGrafter"/>
</dbReference>
<dbReference type="GO" id="GO:0004309">
    <property type="term" value="F:exopolyphosphatase activity"/>
    <property type="evidence" value="ECO:0007669"/>
    <property type="project" value="TreeGrafter"/>
</dbReference>
<dbReference type="InterPro" id="IPR041805">
    <property type="entry name" value="ASMase/PPN1_MPP"/>
</dbReference>
<dbReference type="GO" id="GO:0006798">
    <property type="term" value="P:polyphosphate catabolic process"/>
    <property type="evidence" value="ECO:0007669"/>
    <property type="project" value="TreeGrafter"/>
</dbReference>
<keyword evidence="4" id="KW-0812">Transmembrane</keyword>
<keyword evidence="1 7" id="KW-0378">Hydrolase</keyword>
<dbReference type="Gene3D" id="3.60.21.10">
    <property type="match status" value="1"/>
</dbReference>
<dbReference type="GO" id="GO:0008081">
    <property type="term" value="F:phosphoric diester hydrolase activity"/>
    <property type="evidence" value="ECO:0007669"/>
    <property type="project" value="TreeGrafter"/>
</dbReference>
<gene>
    <name evidence="7" type="ORF">CTHT_0003150</name>
</gene>
<dbReference type="CDD" id="cd00842">
    <property type="entry name" value="MPP_ASMase"/>
    <property type="match status" value="1"/>
</dbReference>
<dbReference type="InterPro" id="IPR011330">
    <property type="entry name" value="Glyco_hydro/deAcase_b/a-brl"/>
</dbReference>
<evidence type="ECO:0000313" key="7">
    <source>
        <dbReference type="EMBL" id="EGS23620.1"/>
    </source>
</evidence>
<dbReference type="PROSITE" id="PS51677">
    <property type="entry name" value="NODB"/>
    <property type="match status" value="1"/>
</dbReference>
<dbReference type="OMA" id="HISTLMS"/>
<keyword evidence="4" id="KW-1133">Transmembrane helix</keyword>
<dbReference type="CDD" id="cd10958">
    <property type="entry name" value="CE4_NodB_like_2"/>
    <property type="match status" value="1"/>
</dbReference>
<keyword evidence="8" id="KW-1185">Reference proteome</keyword>
<dbReference type="OrthoDB" id="348678at2759"/>
<keyword evidence="5" id="KW-0732">Signal</keyword>
<feature type="chain" id="PRO_5003408671" evidence="5">
    <location>
        <begin position="19"/>
        <end position="953"/>
    </location>
</feature>
<dbReference type="GO" id="GO:0005975">
    <property type="term" value="P:carbohydrate metabolic process"/>
    <property type="evidence" value="ECO:0007669"/>
    <property type="project" value="InterPro"/>
</dbReference>
<evidence type="ECO:0000256" key="1">
    <source>
        <dbReference type="ARBA" id="ARBA00022801"/>
    </source>
</evidence>
<feature type="signal peptide" evidence="5">
    <location>
        <begin position="1"/>
        <end position="18"/>
    </location>
</feature>
<feature type="region of interest" description="Disordered" evidence="3">
    <location>
        <begin position="446"/>
        <end position="516"/>
    </location>
</feature>
<evidence type="ECO:0000256" key="2">
    <source>
        <dbReference type="ARBA" id="ARBA00023180"/>
    </source>
</evidence>
<dbReference type="HOGENOM" id="CLU_013424_1_1_1"/>
<evidence type="ECO:0000313" key="8">
    <source>
        <dbReference type="Proteomes" id="UP000008066"/>
    </source>
</evidence>
<dbReference type="eggNOG" id="KOG3770">
    <property type="taxonomic scope" value="Eukaryota"/>
</dbReference>
<dbReference type="SUPFAM" id="SSF88713">
    <property type="entry name" value="Glycoside hydrolase/deacetylase"/>
    <property type="match status" value="1"/>
</dbReference>
<proteinExistence type="predicted"/>
<dbReference type="SUPFAM" id="SSF56300">
    <property type="entry name" value="Metallo-dependent phosphatases"/>
    <property type="match status" value="1"/>
</dbReference>
<feature type="transmembrane region" description="Helical" evidence="4">
    <location>
        <begin position="708"/>
        <end position="728"/>
    </location>
</feature>
<dbReference type="AlphaFoldDB" id="G0RZJ2"/>
<organism evidence="8">
    <name type="scientific">Chaetomium thermophilum (strain DSM 1495 / CBS 144.50 / IMI 039719)</name>
    <name type="common">Thermochaetoides thermophila</name>
    <dbReference type="NCBI Taxonomy" id="759272"/>
    <lineage>
        <taxon>Eukaryota</taxon>
        <taxon>Fungi</taxon>
        <taxon>Dikarya</taxon>
        <taxon>Ascomycota</taxon>
        <taxon>Pezizomycotina</taxon>
        <taxon>Sordariomycetes</taxon>
        <taxon>Sordariomycetidae</taxon>
        <taxon>Sordariales</taxon>
        <taxon>Chaetomiaceae</taxon>
        <taxon>Thermochaetoides</taxon>
    </lineage>
</organism>
<reference evidence="7 8" key="1">
    <citation type="journal article" date="2011" name="Cell">
        <title>Insight into structure and assembly of the nuclear pore complex by utilizing the genome of a eukaryotic thermophile.</title>
        <authorList>
            <person name="Amlacher S."/>
            <person name="Sarges P."/>
            <person name="Flemming D."/>
            <person name="van Noort V."/>
            <person name="Kunze R."/>
            <person name="Devos D.P."/>
            <person name="Arumugam M."/>
            <person name="Bork P."/>
            <person name="Hurt E."/>
        </authorList>
    </citation>
    <scope>NUCLEOTIDE SEQUENCE [LARGE SCALE GENOMIC DNA]</scope>
    <source>
        <strain evidence="8">DSM 1495 / CBS 144.50 / IMI 039719</strain>
    </source>
</reference>
<name>G0RZJ2_CHATD</name>
<dbReference type="Gene3D" id="3.20.20.370">
    <property type="entry name" value="Glycoside hydrolase/deacetylase"/>
    <property type="match status" value="1"/>
</dbReference>
<dbReference type="InterPro" id="IPR029052">
    <property type="entry name" value="Metallo-depent_PP-like"/>
</dbReference>
<feature type="compositionally biased region" description="Acidic residues" evidence="3">
    <location>
        <begin position="594"/>
        <end position="612"/>
    </location>
</feature>
<feature type="region of interest" description="Disordered" evidence="3">
    <location>
        <begin position="370"/>
        <end position="399"/>
    </location>
</feature>
<dbReference type="PANTHER" id="PTHR10340">
    <property type="entry name" value="SPHINGOMYELIN PHOSPHODIESTERASE"/>
    <property type="match status" value="1"/>
</dbReference>
<protein>
    <submittedName>
        <fullName evidence="7">Hydrolase-like protein</fullName>
    </submittedName>
</protein>
<dbReference type="GO" id="GO:0000298">
    <property type="term" value="F:endopolyphosphatase activity"/>
    <property type="evidence" value="ECO:0007669"/>
    <property type="project" value="TreeGrafter"/>
</dbReference>
<sequence>MSIKQLFCLALLWHAAVANLAKPLHAVARQTPSVSNVDTPRRLHGKFLHITDIHPDTFYQPHSSSDPDDDCHRGQGTAGVFGAPSTDCDAPYSLVNETFAWIERNIKDQIDFVVWTGDSARHDRDEALPRTPDQVLGANKRIADMFMQTFGAGNGNYGSPLAIPVVPTFGNNDILPHNILLAGPNKWLRHYAGIWHPFIPEEQRHSFDFGGWFHVEVVPGRLAVFSLNTLYFFDRNAGVDGCADPEEPGFKQLEWLRVQLQLARQRGMKAIIVGHVPPARTKSKKLWDETCWHKYALWMHHFRDVVVAGLFGHMNIDHFLIHDKGDIDISAVSGAALAEYDTRIEGELSVESASDYLLELRRDWAKLKPVTPPPTGLRDPSFIRREGRRGGKNKQHRDPWGERYHLSLVGPSVVPTYFPTLRIIEYNISGLEEITVWSSASRVSANSENSQKHLDLRDFSSESDNDPLEYQATDGKKKKKKKKKKQPKKPRPHDPNLVIPSPPSPGAPPGPAYSPQPFTLTGYTQYVANLTLLNSLRELNDTTRANFYVVEYSTFEDEIYQLRDLTVGSMVELAMRMGKEASVMPIDQAGGDGEGLDGVDVEEDEEHSDDDDHVGAVGKKKGKKGKKKKGKKKHVNKTWLHFLKHAFVSTLGVIALERNAYLSALSSSYNDNTSPRLSYRTDRCEGNPMFFRLPHAVLRRRLRRRRMATFAFLALTVLVLLFPLYAVYKPPSLLIRLLSHRWTDVLFRVWLPPSKKLVALTIDDAPSDHTPAILSALAGAGAHATFFVIGSQVAGREHMLRDIVRAGHELANHGMHDEPATRLSAGELERQIKEVQRLIEDAYAESGRQAPGANGRRRYYRPGSGFFSERIRSVTRKLGYRVVLGSIYPHDAQISWPWLNARHILSMLSPGGIIICHDRRSWTPPMLSKVLPELQRRGYKAVTLTELLEETTG</sequence>
<dbReference type="GeneID" id="18254353"/>
<dbReference type="Pfam" id="PF00149">
    <property type="entry name" value="Metallophos"/>
    <property type="match status" value="1"/>
</dbReference>
<feature type="transmembrane region" description="Helical" evidence="4">
    <location>
        <begin position="638"/>
        <end position="656"/>
    </location>
</feature>
<evidence type="ECO:0000256" key="3">
    <source>
        <dbReference type="SAM" id="MobiDB-lite"/>
    </source>
</evidence>
<keyword evidence="4" id="KW-0472">Membrane</keyword>
<evidence type="ECO:0000256" key="4">
    <source>
        <dbReference type="SAM" id="Phobius"/>
    </source>
</evidence>
<dbReference type="InterPro" id="IPR004843">
    <property type="entry name" value="Calcineurin-like_PHP"/>
</dbReference>
<dbReference type="Proteomes" id="UP000008066">
    <property type="component" value="Unassembled WGS sequence"/>
</dbReference>
<feature type="region of interest" description="Disordered" evidence="3">
    <location>
        <begin position="587"/>
        <end position="633"/>
    </location>
</feature>
<feature type="compositionally biased region" description="Pro residues" evidence="3">
    <location>
        <begin position="500"/>
        <end position="514"/>
    </location>
</feature>
<dbReference type="Pfam" id="PF01522">
    <property type="entry name" value="Polysacc_deac_1"/>
    <property type="match status" value="1"/>
</dbReference>
<evidence type="ECO:0000259" key="6">
    <source>
        <dbReference type="PROSITE" id="PS51677"/>
    </source>
</evidence>
<dbReference type="InterPro" id="IPR002509">
    <property type="entry name" value="NODB_dom"/>
</dbReference>
<keyword evidence="2" id="KW-0325">Glycoprotein</keyword>
<dbReference type="EMBL" id="GL988032">
    <property type="protein sequence ID" value="EGS23620.1"/>
    <property type="molecule type" value="Genomic_DNA"/>
</dbReference>
<dbReference type="GO" id="GO:0016810">
    <property type="term" value="F:hydrolase activity, acting on carbon-nitrogen (but not peptide) bonds"/>
    <property type="evidence" value="ECO:0007669"/>
    <property type="project" value="InterPro"/>
</dbReference>
<dbReference type="PANTHER" id="PTHR10340:SF55">
    <property type="entry name" value="ENDOPOLYPHOSPHATASE"/>
    <property type="match status" value="1"/>
</dbReference>
<feature type="compositionally biased region" description="Basic residues" evidence="3">
    <location>
        <begin position="618"/>
        <end position="633"/>
    </location>
</feature>
<dbReference type="KEGG" id="cthr:CTHT_0003150"/>
<feature type="compositionally biased region" description="Basic residues" evidence="3">
    <location>
        <begin position="476"/>
        <end position="491"/>
    </location>
</feature>